<dbReference type="GO" id="GO:0005179">
    <property type="term" value="F:hormone activity"/>
    <property type="evidence" value="ECO:0007669"/>
    <property type="project" value="UniProtKB-KW"/>
</dbReference>
<name>A0AA41VI85_PAPNU</name>
<evidence type="ECO:0000256" key="1">
    <source>
        <dbReference type="ARBA" id="ARBA00009178"/>
    </source>
</evidence>
<dbReference type="InterPro" id="IPR008801">
    <property type="entry name" value="RALF"/>
</dbReference>
<keyword evidence="3 5" id="KW-0732">Signal</keyword>
<proteinExistence type="inferred from homology"/>
<dbReference type="GO" id="GO:0019722">
    <property type="term" value="P:calcium-mediated signaling"/>
    <property type="evidence" value="ECO:0007669"/>
    <property type="project" value="TreeGrafter"/>
</dbReference>
<dbReference type="EMBL" id="JAJJMA010227216">
    <property type="protein sequence ID" value="MCL7041767.1"/>
    <property type="molecule type" value="Genomic_DNA"/>
</dbReference>
<protein>
    <submittedName>
        <fullName evidence="7">Uncharacterized protein</fullName>
    </submittedName>
</protein>
<dbReference type="PANTHER" id="PTHR33136">
    <property type="entry name" value="RAPID ALKALINIZATION FACTOR-LIKE"/>
    <property type="match status" value="1"/>
</dbReference>
<evidence type="ECO:0000256" key="3">
    <source>
        <dbReference type="ARBA" id="ARBA00022729"/>
    </source>
</evidence>
<feature type="signal peptide" evidence="5">
    <location>
        <begin position="1"/>
        <end position="30"/>
    </location>
</feature>
<gene>
    <name evidence="6" type="ORF">MKW94_004051</name>
    <name evidence="7" type="ORF">MKW94_004606</name>
</gene>
<evidence type="ECO:0000313" key="6">
    <source>
        <dbReference type="EMBL" id="MCL7039351.1"/>
    </source>
</evidence>
<dbReference type="AlphaFoldDB" id="A0AA41VI85"/>
<evidence type="ECO:0000313" key="7">
    <source>
        <dbReference type="EMBL" id="MCL7041767.1"/>
    </source>
</evidence>
<accession>A0AA41VI85</accession>
<keyword evidence="2" id="KW-0372">Hormone</keyword>
<keyword evidence="8" id="KW-1185">Reference proteome</keyword>
<feature type="chain" id="PRO_5041589233" evidence="5">
    <location>
        <begin position="31"/>
        <end position="122"/>
    </location>
</feature>
<dbReference type="Pfam" id="PF05498">
    <property type="entry name" value="RALF"/>
    <property type="match status" value="1"/>
</dbReference>
<dbReference type="EMBL" id="JAJJMA010200455">
    <property type="protein sequence ID" value="MCL7039351.1"/>
    <property type="molecule type" value="Genomic_DNA"/>
</dbReference>
<keyword evidence="4" id="KW-1015">Disulfide bond</keyword>
<dbReference type="GO" id="GO:0009506">
    <property type="term" value="C:plasmodesma"/>
    <property type="evidence" value="ECO:0007669"/>
    <property type="project" value="TreeGrafter"/>
</dbReference>
<reference evidence="7" key="1">
    <citation type="submission" date="2022-03" db="EMBL/GenBank/DDBJ databases">
        <title>A functionally conserved STORR gene fusion in Papaver species that diverged 16.8 million years ago.</title>
        <authorList>
            <person name="Catania T."/>
        </authorList>
    </citation>
    <scope>NUCLEOTIDE SEQUENCE</scope>
    <source>
        <strain evidence="7">S-191538</strain>
    </source>
</reference>
<evidence type="ECO:0000313" key="8">
    <source>
        <dbReference type="Proteomes" id="UP001177140"/>
    </source>
</evidence>
<sequence>MVKRCKRSSVIITLLTLLLLQLVVIDASSAEFTKNSRINCSDSSSLLAECNEEEEMLMESEVSRRFLAEVENFISYRSVRKSDSPACGGAGEHKPYGGKCTPHAANKYDRSCEKVYKCRTGE</sequence>
<evidence type="ECO:0000256" key="2">
    <source>
        <dbReference type="ARBA" id="ARBA00022702"/>
    </source>
</evidence>
<organism evidence="7 8">
    <name type="scientific">Papaver nudicaule</name>
    <name type="common">Iceland poppy</name>
    <dbReference type="NCBI Taxonomy" id="74823"/>
    <lineage>
        <taxon>Eukaryota</taxon>
        <taxon>Viridiplantae</taxon>
        <taxon>Streptophyta</taxon>
        <taxon>Embryophyta</taxon>
        <taxon>Tracheophyta</taxon>
        <taxon>Spermatophyta</taxon>
        <taxon>Magnoliopsida</taxon>
        <taxon>Ranunculales</taxon>
        <taxon>Papaveraceae</taxon>
        <taxon>Papaveroideae</taxon>
        <taxon>Papaver</taxon>
    </lineage>
</organism>
<evidence type="ECO:0000256" key="5">
    <source>
        <dbReference type="SAM" id="SignalP"/>
    </source>
</evidence>
<comment type="caution">
    <text evidence="7">The sequence shown here is derived from an EMBL/GenBank/DDBJ whole genome shotgun (WGS) entry which is preliminary data.</text>
</comment>
<dbReference type="PANTHER" id="PTHR33136:SF4">
    <property type="entry name" value="PROTEIN RALF-LIKE 32"/>
    <property type="match status" value="1"/>
</dbReference>
<evidence type="ECO:0000256" key="4">
    <source>
        <dbReference type="ARBA" id="ARBA00023157"/>
    </source>
</evidence>
<dbReference type="Proteomes" id="UP001177140">
    <property type="component" value="Unassembled WGS sequence"/>
</dbReference>
<comment type="similarity">
    <text evidence="1">Belongs to the plant rapid alkalinization factor (RALF) family.</text>
</comment>